<dbReference type="CDD" id="cd03801">
    <property type="entry name" value="GT4_PimA-like"/>
    <property type="match status" value="1"/>
</dbReference>
<proteinExistence type="predicted"/>
<gene>
    <name evidence="2" type="ORF">SAMN05421830_1069</name>
</gene>
<dbReference type="PANTHER" id="PTHR45947">
    <property type="entry name" value="SULFOQUINOVOSYL TRANSFERASE SQD2"/>
    <property type="match status" value="1"/>
</dbReference>
<dbReference type="InterPro" id="IPR050194">
    <property type="entry name" value="Glycosyltransferase_grp1"/>
</dbReference>
<dbReference type="EMBL" id="FOTO01000006">
    <property type="protein sequence ID" value="SFL76075.1"/>
    <property type="molecule type" value="Genomic_DNA"/>
</dbReference>
<accession>A0A8G2C3Q7</accession>
<evidence type="ECO:0000313" key="3">
    <source>
        <dbReference type="Proteomes" id="UP000199581"/>
    </source>
</evidence>
<keyword evidence="3" id="KW-1185">Reference proteome</keyword>
<keyword evidence="2" id="KW-0808">Transferase</keyword>
<comment type="caution">
    <text evidence="2">The sequence shown here is derived from an EMBL/GenBank/DDBJ whole genome shotgun (WGS) entry which is preliminary data.</text>
</comment>
<dbReference type="Proteomes" id="UP000199581">
    <property type="component" value="Unassembled WGS sequence"/>
</dbReference>
<dbReference type="GO" id="GO:0016757">
    <property type="term" value="F:glycosyltransferase activity"/>
    <property type="evidence" value="ECO:0007669"/>
    <property type="project" value="InterPro"/>
</dbReference>
<dbReference type="InterPro" id="IPR001296">
    <property type="entry name" value="Glyco_trans_1"/>
</dbReference>
<evidence type="ECO:0000313" key="2">
    <source>
        <dbReference type="EMBL" id="SFL76075.1"/>
    </source>
</evidence>
<feature type="domain" description="Glycosyl transferase family 1" evidence="1">
    <location>
        <begin position="178"/>
        <end position="339"/>
    </location>
</feature>
<dbReference type="Gene3D" id="3.40.50.2000">
    <property type="entry name" value="Glycogen Phosphorylase B"/>
    <property type="match status" value="2"/>
</dbReference>
<reference evidence="2 3" key="1">
    <citation type="submission" date="2016-10" db="EMBL/GenBank/DDBJ databases">
        <authorList>
            <person name="Varghese N."/>
            <person name="Submissions S."/>
        </authorList>
    </citation>
    <scope>NUCLEOTIDE SEQUENCE [LARGE SCALE GENOMIC DNA]</scope>
    <source>
        <strain evidence="2 3">DSM 1741</strain>
    </source>
</reference>
<dbReference type="Pfam" id="PF00534">
    <property type="entry name" value="Glycos_transf_1"/>
    <property type="match status" value="1"/>
</dbReference>
<sequence length="365" mass="41289">MRILSVFQIKRFCIIGPSPSVKYLGGVATHIKNLKSLSCFQYADIIDIGSANSNFKKGYFEILYSLFSLFNRVRIQKYKHILVNSSIYPSSLLKLLIMLSVLPGNKHTVVDVFFHGGRFSFLNSNTAFLLRIFFRFALLKVRYFYFLSNVQRDGFMFFFPGYPSRLYANYATSDDIWSSKRHEKEGCLQLLFVGRVVREKGVYELVSAVKELIEGHVKVRLTIVGDGPDLSGLIKFAGEFNSESIRFLGYLSGQSLEMAYRDADLLVFPTYHPEGFPYVVIEAMRAGVPIISTSSGALDNLVVGGVTGFKVPERDVEALVSTIKALSKNRPLINEMSQNCHDYFKKHLNKSAAERFYSNLLESSV</sequence>
<dbReference type="AlphaFoldDB" id="A0A8G2C3Q7"/>
<evidence type="ECO:0000259" key="1">
    <source>
        <dbReference type="Pfam" id="PF00534"/>
    </source>
</evidence>
<name>A0A8G2C3Q7_DESNO</name>
<organism evidence="2 3">
    <name type="scientific">Desulfomicrobium norvegicum (strain DSM 1741 / NCIMB 8310)</name>
    <name type="common">Desulfovibrio baculatus (strain Norway 4)</name>
    <name type="synonym">Desulfovibrio desulfuricans (strain Norway 4)</name>
    <dbReference type="NCBI Taxonomy" id="52561"/>
    <lineage>
        <taxon>Bacteria</taxon>
        <taxon>Pseudomonadati</taxon>
        <taxon>Thermodesulfobacteriota</taxon>
        <taxon>Desulfovibrionia</taxon>
        <taxon>Desulfovibrionales</taxon>
        <taxon>Desulfomicrobiaceae</taxon>
        <taxon>Desulfomicrobium</taxon>
    </lineage>
</organism>
<dbReference type="SUPFAM" id="SSF53756">
    <property type="entry name" value="UDP-Glycosyltransferase/glycogen phosphorylase"/>
    <property type="match status" value="1"/>
</dbReference>
<protein>
    <submittedName>
        <fullName evidence="2">Glycosyltransferase involved in cell wall bisynthesis</fullName>
    </submittedName>
</protein>
<dbReference type="PANTHER" id="PTHR45947:SF3">
    <property type="entry name" value="SULFOQUINOVOSYL TRANSFERASE SQD2"/>
    <property type="match status" value="1"/>
</dbReference>